<feature type="region of interest" description="Disordered" evidence="1">
    <location>
        <begin position="321"/>
        <end position="345"/>
    </location>
</feature>
<gene>
    <name evidence="3" type="ORF">CTEN210_01072</name>
</gene>
<dbReference type="AlphaFoldDB" id="A0AAD3GZJ1"/>
<proteinExistence type="predicted"/>
<accession>A0AAD3GZJ1</accession>
<feature type="compositionally biased region" description="Basic residues" evidence="1">
    <location>
        <begin position="137"/>
        <end position="156"/>
    </location>
</feature>
<dbReference type="Proteomes" id="UP001054902">
    <property type="component" value="Unassembled WGS sequence"/>
</dbReference>
<evidence type="ECO:0000313" key="3">
    <source>
        <dbReference type="EMBL" id="GFH44598.1"/>
    </source>
</evidence>
<dbReference type="SUPFAM" id="SSF57959">
    <property type="entry name" value="Leucine zipper domain"/>
    <property type="match status" value="2"/>
</dbReference>
<feature type="compositionally biased region" description="Polar residues" evidence="1">
    <location>
        <begin position="115"/>
        <end position="125"/>
    </location>
</feature>
<protein>
    <recommendedName>
        <fullName evidence="2">BZIP domain-containing protein</fullName>
    </recommendedName>
</protein>
<evidence type="ECO:0000259" key="2">
    <source>
        <dbReference type="PROSITE" id="PS50217"/>
    </source>
</evidence>
<evidence type="ECO:0000256" key="1">
    <source>
        <dbReference type="SAM" id="MobiDB-lite"/>
    </source>
</evidence>
<dbReference type="GO" id="GO:0003700">
    <property type="term" value="F:DNA-binding transcription factor activity"/>
    <property type="evidence" value="ECO:0007669"/>
    <property type="project" value="InterPro"/>
</dbReference>
<organism evidence="3 4">
    <name type="scientific">Chaetoceros tenuissimus</name>
    <dbReference type="NCBI Taxonomy" id="426638"/>
    <lineage>
        <taxon>Eukaryota</taxon>
        <taxon>Sar</taxon>
        <taxon>Stramenopiles</taxon>
        <taxon>Ochrophyta</taxon>
        <taxon>Bacillariophyta</taxon>
        <taxon>Coscinodiscophyceae</taxon>
        <taxon>Chaetocerotophycidae</taxon>
        <taxon>Chaetocerotales</taxon>
        <taxon>Chaetocerotaceae</taxon>
        <taxon>Chaetoceros</taxon>
    </lineage>
</organism>
<dbReference type="PROSITE" id="PS50217">
    <property type="entry name" value="BZIP"/>
    <property type="match status" value="2"/>
</dbReference>
<comment type="caution">
    <text evidence="3">The sequence shown here is derived from an EMBL/GenBank/DDBJ whole genome shotgun (WGS) entry which is preliminary data.</text>
</comment>
<dbReference type="SMART" id="SM00338">
    <property type="entry name" value="BRLZ"/>
    <property type="match status" value="2"/>
</dbReference>
<dbReference type="Pfam" id="PF07716">
    <property type="entry name" value="bZIP_2"/>
    <property type="match status" value="1"/>
</dbReference>
<feature type="domain" description="BZIP" evidence="2">
    <location>
        <begin position="135"/>
        <end position="183"/>
    </location>
</feature>
<feature type="compositionally biased region" description="Low complexity" evidence="1">
    <location>
        <begin position="378"/>
        <end position="392"/>
    </location>
</feature>
<name>A0AAD3GZJ1_9STRA</name>
<feature type="compositionally biased region" description="Basic and acidic residues" evidence="1">
    <location>
        <begin position="126"/>
        <end position="136"/>
    </location>
</feature>
<sequence length="410" mass="45972">MDHAKPLPSDMALKLLNSKDSKVAAAARRVFSNAVIIEEPLKTSDLSEVPKEIREAASAVINLMPRVNVNTGVKKISKNTSFSQAIQELDHRRKQEETEETKEKVSIVPKEKESQVTYSELNTSSQEKKRIVDPKERLHRSRERNKMHARKTRQRKKEQMKTLEAKVDELKSRQVELKRLIDEKNTANILVELHSNSDDTNSTDPNVEALLKRSHEEIPDASRVPELPALILPGQHTNRRGKTNVVTEYPDDGIDYELLAKDRATCSQDELDKIRRERNRMHAKRTRDRKRIFVEEMEKIIAQLEAENLVLETHLESITDGVSSLGSHDSGSDTPSLGSSPVFGSSNSGVIPSIELLGKACEPDIERLFSKNKRSSDEISTASTSSLSGLSTNDEEASPEKRAKIASASN</sequence>
<evidence type="ECO:0000313" key="4">
    <source>
        <dbReference type="Proteomes" id="UP001054902"/>
    </source>
</evidence>
<feature type="domain" description="BZIP" evidence="2">
    <location>
        <begin position="269"/>
        <end position="325"/>
    </location>
</feature>
<dbReference type="Gene3D" id="1.20.5.170">
    <property type="match status" value="2"/>
</dbReference>
<dbReference type="InterPro" id="IPR004827">
    <property type="entry name" value="bZIP"/>
</dbReference>
<dbReference type="InterPro" id="IPR046347">
    <property type="entry name" value="bZIP_sf"/>
</dbReference>
<reference evidence="3 4" key="1">
    <citation type="journal article" date="2021" name="Sci. Rep.">
        <title>The genome of the diatom Chaetoceros tenuissimus carries an ancient integrated fragment of an extant virus.</title>
        <authorList>
            <person name="Hongo Y."/>
            <person name="Kimura K."/>
            <person name="Takaki Y."/>
            <person name="Yoshida Y."/>
            <person name="Baba S."/>
            <person name="Kobayashi G."/>
            <person name="Nagasaki K."/>
            <person name="Hano T."/>
            <person name="Tomaru Y."/>
        </authorList>
    </citation>
    <scope>NUCLEOTIDE SEQUENCE [LARGE SCALE GENOMIC DNA]</scope>
    <source>
        <strain evidence="3 4">NIES-3715</strain>
    </source>
</reference>
<feature type="region of interest" description="Disordered" evidence="1">
    <location>
        <begin position="110"/>
        <end position="161"/>
    </location>
</feature>
<keyword evidence="4" id="KW-1185">Reference proteome</keyword>
<feature type="region of interest" description="Disordered" evidence="1">
    <location>
        <begin position="369"/>
        <end position="410"/>
    </location>
</feature>
<dbReference type="EMBL" id="BLLK01000020">
    <property type="protein sequence ID" value="GFH44598.1"/>
    <property type="molecule type" value="Genomic_DNA"/>
</dbReference>
<dbReference type="CDD" id="cd14809">
    <property type="entry name" value="bZIP_AUREO-like"/>
    <property type="match status" value="2"/>
</dbReference>